<keyword evidence="3" id="KW-0574">Periplasm</keyword>
<feature type="domain" description="Heparinase II/III-like C-terminal" evidence="5">
    <location>
        <begin position="386"/>
        <end position="542"/>
    </location>
</feature>
<dbReference type="GO" id="GO:0042597">
    <property type="term" value="C:periplasmic space"/>
    <property type="evidence" value="ECO:0007669"/>
    <property type="project" value="UniProtKB-SubCell"/>
</dbReference>
<keyword evidence="8" id="KW-1185">Reference proteome</keyword>
<evidence type="ECO:0000256" key="1">
    <source>
        <dbReference type="ARBA" id="ARBA00004418"/>
    </source>
</evidence>
<keyword evidence="2" id="KW-0732">Signal</keyword>
<dbReference type="Gene3D" id="2.70.98.70">
    <property type="match status" value="1"/>
</dbReference>
<dbReference type="InterPro" id="IPR012480">
    <property type="entry name" value="Hepar_II_III_C"/>
</dbReference>
<gene>
    <name evidence="7" type="ORF">GGQ90_004912</name>
</gene>
<evidence type="ECO:0000259" key="5">
    <source>
        <dbReference type="Pfam" id="PF07940"/>
    </source>
</evidence>
<evidence type="ECO:0000256" key="3">
    <source>
        <dbReference type="ARBA" id="ARBA00022764"/>
    </source>
</evidence>
<dbReference type="GO" id="GO:0016829">
    <property type="term" value="F:lyase activity"/>
    <property type="evidence" value="ECO:0007669"/>
    <property type="project" value="UniProtKB-KW"/>
</dbReference>
<dbReference type="RefSeq" id="WP_188084200.1">
    <property type="nucleotide sequence ID" value="NZ_JACIEU010000030.1"/>
</dbReference>
<protein>
    <recommendedName>
        <fullName evidence="9">Heparinase</fullName>
    </recommendedName>
</protein>
<evidence type="ECO:0000313" key="8">
    <source>
        <dbReference type="Proteomes" id="UP000590524"/>
    </source>
</evidence>
<evidence type="ECO:0000256" key="4">
    <source>
        <dbReference type="ARBA" id="ARBA00023239"/>
    </source>
</evidence>
<dbReference type="PANTHER" id="PTHR39210">
    <property type="entry name" value="HEPARIN-SULFATE LYASE"/>
    <property type="match status" value="1"/>
</dbReference>
<feature type="domain" description="Heparin-sulfate lyase N-terminal" evidence="6">
    <location>
        <begin position="115"/>
        <end position="283"/>
    </location>
</feature>
<comment type="subcellular location">
    <subcellularLocation>
        <location evidence="1">Periplasm</location>
    </subcellularLocation>
</comment>
<dbReference type="PANTHER" id="PTHR39210:SF1">
    <property type="entry name" value="HEPARIN-SULFATE LYASE"/>
    <property type="match status" value="1"/>
</dbReference>
<proteinExistence type="predicted"/>
<sequence>MKHWTSLKTLAALGPASIARVGLYRLGLKSGRHPVQRIVADVPAGPLFATPQARPGLPPPNRRWTDRLWWFGWFSMERSEGTPDWHLNPFTNARGDQTRPWWTIPDFAGSGDIKGVWELSRFGWLASCATQAAHGDTKALATINQWLQSWLQDNPPYLGVNWKCGQEAALRVIHLMAAALVLDQDRTPQPMLAATIALHLKRIAPTMSYAIGQDNNHGTSEAAAMFIGGSFLSALGWREARTWARTGRRWLENRARHLIAPDGSFSQYSIVYHRLMLDTFSFVEVWRRRHDLAPFSATMRNRLDAATAWLDAMVDRTSGDTPNLGANDGAHILPLTETDYRDFRPSLQLASVLFRGQRAMKDTGSWDDQLHWLGLSSAIELAPEPVSTSFDNGGFHVLRNDRATACLRYPRFRFRPSQSDLLHLDLWADGRNLLRDAGSFSYNAAPDISAYFAGTAAHNSIEFNGRDQMPRLSRFLFGAWPKAREVRSIRNPDNRCAAAFTDDRGMFHHRDVSLQPDGFTCVDTISGPFDNAILRWRLLPGLYQLEGHHLIGAHLQLSISCDDPNFTMHLTTGAESRYYLHQAEIPVLEIRLKRPCRIDTTGKF</sequence>
<accession>A0A7W6LV76</accession>
<organism evidence="7 8">
    <name type="scientific">Sphingobium scionense</name>
    <dbReference type="NCBI Taxonomy" id="1404341"/>
    <lineage>
        <taxon>Bacteria</taxon>
        <taxon>Pseudomonadati</taxon>
        <taxon>Pseudomonadota</taxon>
        <taxon>Alphaproteobacteria</taxon>
        <taxon>Sphingomonadales</taxon>
        <taxon>Sphingomonadaceae</taxon>
        <taxon>Sphingobium</taxon>
    </lineage>
</organism>
<dbReference type="SUPFAM" id="SSF48230">
    <property type="entry name" value="Chondroitin AC/alginate lyase"/>
    <property type="match status" value="1"/>
</dbReference>
<evidence type="ECO:0000256" key="2">
    <source>
        <dbReference type="ARBA" id="ARBA00022729"/>
    </source>
</evidence>
<dbReference type="Pfam" id="PF16889">
    <property type="entry name" value="Hepar_II_III_N"/>
    <property type="match status" value="1"/>
</dbReference>
<dbReference type="AlphaFoldDB" id="A0A7W6LV76"/>
<evidence type="ECO:0008006" key="9">
    <source>
        <dbReference type="Google" id="ProtNLM"/>
    </source>
</evidence>
<dbReference type="EMBL" id="JACIEU010000030">
    <property type="protein sequence ID" value="MBB4151100.1"/>
    <property type="molecule type" value="Genomic_DNA"/>
</dbReference>
<dbReference type="InterPro" id="IPR031680">
    <property type="entry name" value="Hepar_II_III_N"/>
</dbReference>
<evidence type="ECO:0000313" key="7">
    <source>
        <dbReference type="EMBL" id="MBB4151100.1"/>
    </source>
</evidence>
<evidence type="ECO:0000259" key="6">
    <source>
        <dbReference type="Pfam" id="PF16889"/>
    </source>
</evidence>
<reference evidence="7 8" key="1">
    <citation type="submission" date="2020-08" db="EMBL/GenBank/DDBJ databases">
        <title>Genomic Encyclopedia of Type Strains, Phase IV (KMG-IV): sequencing the most valuable type-strain genomes for metagenomic binning, comparative biology and taxonomic classification.</title>
        <authorList>
            <person name="Goeker M."/>
        </authorList>
    </citation>
    <scope>NUCLEOTIDE SEQUENCE [LARGE SCALE GENOMIC DNA]</scope>
    <source>
        <strain evidence="7 8">DSM 19371</strain>
    </source>
</reference>
<name>A0A7W6LV76_9SPHN</name>
<dbReference type="InterPro" id="IPR008929">
    <property type="entry name" value="Chondroitin_lyas"/>
</dbReference>
<dbReference type="Gene3D" id="1.50.10.100">
    <property type="entry name" value="Chondroitin AC/alginate lyase"/>
    <property type="match status" value="1"/>
</dbReference>
<dbReference type="Proteomes" id="UP000590524">
    <property type="component" value="Unassembled WGS sequence"/>
</dbReference>
<dbReference type="Pfam" id="PF07940">
    <property type="entry name" value="Hepar_II_III_C"/>
    <property type="match status" value="1"/>
</dbReference>
<keyword evidence="4" id="KW-0456">Lyase</keyword>
<comment type="caution">
    <text evidence="7">The sequence shown here is derived from an EMBL/GenBank/DDBJ whole genome shotgun (WGS) entry which is preliminary data.</text>
</comment>